<gene>
    <name evidence="3" type="ORF">CspeluHIS016_0208090</name>
</gene>
<evidence type="ECO:0000256" key="1">
    <source>
        <dbReference type="SAM" id="Phobius"/>
    </source>
</evidence>
<dbReference type="EMBL" id="BTCM01000002">
    <property type="protein sequence ID" value="GMK55753.1"/>
    <property type="molecule type" value="Genomic_DNA"/>
</dbReference>
<accession>A0AAD3TRR6</accession>
<evidence type="ECO:0000313" key="3">
    <source>
        <dbReference type="EMBL" id="GMK55753.1"/>
    </source>
</evidence>
<evidence type="ECO:0000313" key="4">
    <source>
        <dbReference type="Proteomes" id="UP001222932"/>
    </source>
</evidence>
<keyword evidence="1" id="KW-0812">Transmembrane</keyword>
<feature type="transmembrane region" description="Helical" evidence="1">
    <location>
        <begin position="91"/>
        <end position="118"/>
    </location>
</feature>
<keyword evidence="2" id="KW-0732">Signal</keyword>
<proteinExistence type="predicted"/>
<dbReference type="Proteomes" id="UP001222932">
    <property type="component" value="Unassembled WGS sequence"/>
</dbReference>
<reference evidence="3" key="2">
    <citation type="submission" date="2023-06" db="EMBL/GenBank/DDBJ databases">
        <authorList>
            <person name="Kobayashi Y."/>
            <person name="Kayamori A."/>
            <person name="Aoki K."/>
            <person name="Shiwa Y."/>
            <person name="Fujita N."/>
            <person name="Sugita T."/>
            <person name="Iwasaki W."/>
            <person name="Tanaka N."/>
            <person name="Takashima M."/>
        </authorList>
    </citation>
    <scope>NUCLEOTIDE SEQUENCE</scope>
    <source>
        <strain evidence="3">HIS016</strain>
    </source>
</reference>
<sequence>MWWLTLLLARWAALLELHLQAVHGPMPPARVVFYRRLEPPSPQPRTPLLSAAERGQPEAERDTRFLANSWAMFTDYYSYAALAYFLLIKPLAVLIPTILLIAFFPVCLVLIPLLPIYLRAAAVYGRAQARVAAANL</sequence>
<organism evidence="3 4">
    <name type="scientific">Cutaneotrichosporon spelunceum</name>
    <dbReference type="NCBI Taxonomy" id="1672016"/>
    <lineage>
        <taxon>Eukaryota</taxon>
        <taxon>Fungi</taxon>
        <taxon>Dikarya</taxon>
        <taxon>Basidiomycota</taxon>
        <taxon>Agaricomycotina</taxon>
        <taxon>Tremellomycetes</taxon>
        <taxon>Trichosporonales</taxon>
        <taxon>Trichosporonaceae</taxon>
        <taxon>Cutaneotrichosporon</taxon>
    </lineage>
</organism>
<protein>
    <submittedName>
        <fullName evidence="3">Uncharacterized protein</fullName>
    </submittedName>
</protein>
<comment type="caution">
    <text evidence="3">The sequence shown here is derived from an EMBL/GenBank/DDBJ whole genome shotgun (WGS) entry which is preliminary data.</text>
</comment>
<reference evidence="3" key="1">
    <citation type="journal article" date="2023" name="BMC Genomics">
        <title>Chromosome-level genome assemblies of Cutaneotrichosporon spp. (Trichosporonales, Basidiomycota) reveal imbalanced evolution between nucleotide sequences and chromosome synteny.</title>
        <authorList>
            <person name="Kobayashi Y."/>
            <person name="Kayamori A."/>
            <person name="Aoki K."/>
            <person name="Shiwa Y."/>
            <person name="Matsutani M."/>
            <person name="Fujita N."/>
            <person name="Sugita T."/>
            <person name="Iwasaki W."/>
            <person name="Tanaka N."/>
            <person name="Takashima M."/>
        </authorList>
    </citation>
    <scope>NUCLEOTIDE SEQUENCE</scope>
    <source>
        <strain evidence="3">HIS016</strain>
    </source>
</reference>
<keyword evidence="1" id="KW-1133">Transmembrane helix</keyword>
<name>A0AAD3TRR6_9TREE</name>
<evidence type="ECO:0000256" key="2">
    <source>
        <dbReference type="SAM" id="SignalP"/>
    </source>
</evidence>
<feature type="signal peptide" evidence="2">
    <location>
        <begin position="1"/>
        <end position="24"/>
    </location>
</feature>
<dbReference type="AlphaFoldDB" id="A0AAD3TRR6"/>
<feature type="chain" id="PRO_5042096483" evidence="2">
    <location>
        <begin position="25"/>
        <end position="136"/>
    </location>
</feature>
<keyword evidence="4" id="KW-1185">Reference proteome</keyword>
<keyword evidence="1" id="KW-0472">Membrane</keyword>